<keyword evidence="2" id="KW-0804">Transcription</keyword>
<dbReference type="InterPro" id="IPR007737">
    <property type="entry name" value="Mga_HTH"/>
</dbReference>
<dbReference type="PANTHER" id="PTHR30185:SF18">
    <property type="entry name" value="TRANSCRIPTIONAL REGULATOR MTLR"/>
    <property type="match status" value="1"/>
</dbReference>
<dbReference type="InterPro" id="IPR036388">
    <property type="entry name" value="WH-like_DNA-bd_sf"/>
</dbReference>
<reference evidence="4 5" key="2">
    <citation type="submission" date="2024-02" db="EMBL/GenBank/DDBJ databases">
        <title>The Genome Sequence of Enterococcus sp. DIV0159.</title>
        <authorList>
            <person name="Earl A."/>
            <person name="Manson A."/>
            <person name="Gilmore M."/>
            <person name="Sanders J."/>
            <person name="Shea T."/>
            <person name="Howe W."/>
            <person name="Livny J."/>
            <person name="Cuomo C."/>
            <person name="Neafsey D."/>
            <person name="Birren B."/>
        </authorList>
    </citation>
    <scope>NUCLEOTIDE SEQUENCE [LARGE SCALE GENOMIC DNA]</scope>
    <source>
        <strain evidence="4 5">665A</strain>
    </source>
</reference>
<organism evidence="4 5">
    <name type="scientific">Candidatus Enterococcus ferrettii</name>
    <dbReference type="NCBI Taxonomy" id="2815324"/>
    <lineage>
        <taxon>Bacteria</taxon>
        <taxon>Bacillati</taxon>
        <taxon>Bacillota</taxon>
        <taxon>Bacilli</taxon>
        <taxon>Lactobacillales</taxon>
        <taxon>Enterococcaceae</taxon>
        <taxon>Enterococcus</taxon>
    </lineage>
</organism>
<keyword evidence="1" id="KW-0805">Transcription regulation</keyword>
<name>A0ABV0EKH0_9ENTE</name>
<dbReference type="Gene3D" id="1.10.10.10">
    <property type="entry name" value="Winged helix-like DNA-binding domain superfamily/Winged helix DNA-binding domain"/>
    <property type="match status" value="1"/>
</dbReference>
<keyword evidence="5" id="KW-1185">Reference proteome</keyword>
<reference evidence="4 5" key="1">
    <citation type="submission" date="2021-03" db="EMBL/GenBank/DDBJ databases">
        <authorList>
            <person name="Gilmore M.S."/>
            <person name="Schwartzman J."/>
            <person name="Van Tyne D."/>
            <person name="Martin M."/>
            <person name="Earl A.M."/>
            <person name="Manson A.L."/>
            <person name="Straub T."/>
            <person name="Salamzade R."/>
            <person name="Saavedra J."/>
            <person name="Lebreton F."/>
            <person name="Prichula J."/>
            <person name="Schaufler K."/>
            <person name="Gaca A."/>
            <person name="Sgardioli B."/>
            <person name="Wagenaar J."/>
            <person name="Strong T."/>
        </authorList>
    </citation>
    <scope>NUCLEOTIDE SEQUENCE [LARGE SCALE GENOMIC DNA]</scope>
    <source>
        <strain evidence="4 5">665A</strain>
    </source>
</reference>
<dbReference type="Pfam" id="PF05043">
    <property type="entry name" value="Mga"/>
    <property type="match status" value="1"/>
</dbReference>
<evidence type="ECO:0000256" key="1">
    <source>
        <dbReference type="ARBA" id="ARBA00023015"/>
    </source>
</evidence>
<evidence type="ECO:0000259" key="3">
    <source>
        <dbReference type="Pfam" id="PF05043"/>
    </source>
</evidence>
<dbReference type="InterPro" id="IPR050661">
    <property type="entry name" value="BglG_antiterminators"/>
</dbReference>
<accession>A0ABV0EKH0</accession>
<evidence type="ECO:0000256" key="2">
    <source>
        <dbReference type="ARBA" id="ARBA00023163"/>
    </source>
</evidence>
<evidence type="ECO:0000313" key="4">
    <source>
        <dbReference type="EMBL" id="MEO1769116.1"/>
    </source>
</evidence>
<dbReference type="RefSeq" id="WP_207702370.1">
    <property type="nucleotide sequence ID" value="NZ_JAFREL020000001.1"/>
</dbReference>
<gene>
    <name evidence="4" type="ORF">JZO67_001055</name>
</gene>
<dbReference type="EMBL" id="JAFREL020000001">
    <property type="protein sequence ID" value="MEO1769116.1"/>
    <property type="molecule type" value="Genomic_DNA"/>
</dbReference>
<evidence type="ECO:0000313" key="5">
    <source>
        <dbReference type="Proteomes" id="UP000664357"/>
    </source>
</evidence>
<sequence length="487" mass="57099">MKTLLSNSANRQVLIIEQLKYSDEWVPVKQIVESIDASPKTIIRDCEDIEERWGHIVSIQRSASSALHLTEKKGHTVSEIFSEMIQESVAFQLLEKIIFFPGKSRLELQEELFISSANLYRQIIKMNEVLASFGVYIDRTNVCLSGENEIQTRIFLAIYFSEAYDYNNWPFPTVERAKVEQLVEKMTSVYPQELSLPFLIGATILRQNQGFVVSDSHMKKKKYHMDVYHFFLLNIQGVLPELVQKELYLDFASTILWRDFSWDNREEELRIEKLCKESIQLVAEVLNLKNSEANQQKCIYVLKSFYCLFKTYPHKNYLIYNRCWSASKTIHKRFAVFNKVLEKNLRDLETHTKIPWYSVYYVFILFELFIAWEDLPQQLYALRQPVSVEIASNRGLDHAQLLGYCVERNLNDKVLVNINPTLTKSETREVHHANFDLCVTNFLAKSVPKEKLFIVEDIPSAKNLTSLQDLIEKHRMEMVIEQLTYLE</sequence>
<protein>
    <recommendedName>
        <fullName evidence="3">Mga helix-turn-helix domain-containing protein</fullName>
    </recommendedName>
</protein>
<feature type="domain" description="Mga helix-turn-helix" evidence="3">
    <location>
        <begin position="76"/>
        <end position="160"/>
    </location>
</feature>
<dbReference type="PANTHER" id="PTHR30185">
    <property type="entry name" value="CRYPTIC BETA-GLUCOSIDE BGL OPERON ANTITERMINATOR"/>
    <property type="match status" value="1"/>
</dbReference>
<proteinExistence type="predicted"/>
<dbReference type="Proteomes" id="UP000664357">
    <property type="component" value="Unassembled WGS sequence"/>
</dbReference>
<comment type="caution">
    <text evidence="4">The sequence shown here is derived from an EMBL/GenBank/DDBJ whole genome shotgun (WGS) entry which is preliminary data.</text>
</comment>